<feature type="domain" description="YdbS-like PH" evidence="3">
    <location>
        <begin position="248"/>
        <end position="326"/>
    </location>
</feature>
<dbReference type="RefSeq" id="WP_382358399.1">
    <property type="nucleotide sequence ID" value="NZ_JBHTGR010000010.1"/>
</dbReference>
<dbReference type="PIRSF" id="PIRSF026631">
    <property type="entry name" value="UCP026631"/>
    <property type="match status" value="1"/>
</dbReference>
<gene>
    <name evidence="4" type="ORF">ACFQU8_06540</name>
</gene>
<feature type="transmembrane region" description="Helical" evidence="2">
    <location>
        <begin position="174"/>
        <end position="195"/>
    </location>
</feature>
<evidence type="ECO:0000256" key="1">
    <source>
        <dbReference type="SAM" id="MobiDB-lite"/>
    </source>
</evidence>
<feature type="transmembrane region" description="Helical" evidence="2">
    <location>
        <begin position="352"/>
        <end position="369"/>
    </location>
</feature>
<organism evidence="4 5">
    <name type="scientific">Lentibacillus kimchii</name>
    <dbReference type="NCBI Taxonomy" id="1542911"/>
    <lineage>
        <taxon>Bacteria</taxon>
        <taxon>Bacillati</taxon>
        <taxon>Bacillota</taxon>
        <taxon>Bacilli</taxon>
        <taxon>Bacillales</taxon>
        <taxon>Bacillaceae</taxon>
        <taxon>Lentibacillus</taxon>
    </lineage>
</organism>
<feature type="transmembrane region" description="Helical" evidence="2">
    <location>
        <begin position="12"/>
        <end position="34"/>
    </location>
</feature>
<reference evidence="5" key="1">
    <citation type="journal article" date="2019" name="Int. J. Syst. Evol. Microbiol.">
        <title>The Global Catalogue of Microorganisms (GCM) 10K type strain sequencing project: providing services to taxonomists for standard genome sequencing and annotation.</title>
        <authorList>
            <consortium name="The Broad Institute Genomics Platform"/>
            <consortium name="The Broad Institute Genome Sequencing Center for Infectious Disease"/>
            <person name="Wu L."/>
            <person name="Ma J."/>
        </authorList>
    </citation>
    <scope>NUCLEOTIDE SEQUENCE [LARGE SCALE GENOMIC DNA]</scope>
    <source>
        <strain evidence="5">JCM 30234</strain>
    </source>
</reference>
<evidence type="ECO:0000259" key="3">
    <source>
        <dbReference type="Pfam" id="PF03703"/>
    </source>
</evidence>
<evidence type="ECO:0000313" key="4">
    <source>
        <dbReference type="EMBL" id="MFC7746892.1"/>
    </source>
</evidence>
<feature type="domain" description="YdbS-like PH" evidence="3">
    <location>
        <begin position="61"/>
        <end position="140"/>
    </location>
</feature>
<name>A0ABW2USK0_9BACI</name>
<dbReference type="Pfam" id="PF03703">
    <property type="entry name" value="bPH_2"/>
    <property type="match status" value="3"/>
</dbReference>
<protein>
    <submittedName>
        <fullName evidence="4">PH domain-containing protein</fullName>
    </submittedName>
</protein>
<dbReference type="InterPro" id="IPR014529">
    <property type="entry name" value="UCP026631"/>
</dbReference>
<proteinExistence type="predicted"/>
<sequence>MSEAKRLHPVSILFDLIFSVRQFILPIIIGFFSFRNDSLVYYLLALAGLLLLYFVIAIIVWYRFTYRVVDDELRIEHGVFVRKKRHISKNRIQSIDLTSGIIHRIFHLTKVEIETAGTGMEAEASLSAVKRAEGEALRRELKSGDTGAAVNDELDNETSEQPERPHSAISPKRLFIAATTSGSVGVIIVFALTGFSQFEQFIPEETFKSTFNWAIGLGLVIIITLAVLFLLLLWLLGIAGTIIKYGKFTITRNEQELFITRGLLEKKQITIPLRRIQAIGIQETIIRQPLGYVTVFAEIAGGSMDRGEDFSSILFPIMKEEEVNDFLAVFLPEYAGVDYDLRPLPKRARKFYMLRASWPFLLLIAAVGWLFLKFIWIPVVLLVIGGIGLGWLRHRDGGFKVTGKRVTIRYRGLLSRNTVLMYHKRIQAYEKKQHKLQKWQNLATANFSIIGTMGAGTHFTVKDLAVSDTHVLSDWYSRQRTRTDN</sequence>
<accession>A0ABW2USK0</accession>
<feature type="region of interest" description="Disordered" evidence="1">
    <location>
        <begin position="148"/>
        <end position="167"/>
    </location>
</feature>
<dbReference type="EMBL" id="JBHTGR010000010">
    <property type="protein sequence ID" value="MFC7746892.1"/>
    <property type="molecule type" value="Genomic_DNA"/>
</dbReference>
<dbReference type="PANTHER" id="PTHR34473:SF2">
    <property type="entry name" value="UPF0699 TRANSMEMBRANE PROTEIN YDBT"/>
    <property type="match status" value="1"/>
</dbReference>
<feature type="transmembrane region" description="Helical" evidence="2">
    <location>
        <begin position="215"/>
        <end position="243"/>
    </location>
</feature>
<dbReference type="PANTHER" id="PTHR34473">
    <property type="entry name" value="UPF0699 TRANSMEMBRANE PROTEIN YDBS"/>
    <property type="match status" value="1"/>
</dbReference>
<keyword evidence="5" id="KW-1185">Reference proteome</keyword>
<keyword evidence="2" id="KW-1133">Transmembrane helix</keyword>
<keyword evidence="2" id="KW-0812">Transmembrane</keyword>
<keyword evidence="2" id="KW-0472">Membrane</keyword>
<feature type="domain" description="YdbS-like PH" evidence="3">
    <location>
        <begin position="398"/>
        <end position="476"/>
    </location>
</feature>
<feature type="transmembrane region" description="Helical" evidence="2">
    <location>
        <begin position="375"/>
        <end position="392"/>
    </location>
</feature>
<dbReference type="InterPro" id="IPR005182">
    <property type="entry name" value="YdbS-like_PH"/>
</dbReference>
<dbReference type="Proteomes" id="UP001596620">
    <property type="component" value="Unassembled WGS sequence"/>
</dbReference>
<comment type="caution">
    <text evidence="4">The sequence shown here is derived from an EMBL/GenBank/DDBJ whole genome shotgun (WGS) entry which is preliminary data.</text>
</comment>
<feature type="transmembrane region" description="Helical" evidence="2">
    <location>
        <begin position="40"/>
        <end position="64"/>
    </location>
</feature>
<evidence type="ECO:0000256" key="2">
    <source>
        <dbReference type="SAM" id="Phobius"/>
    </source>
</evidence>
<evidence type="ECO:0000313" key="5">
    <source>
        <dbReference type="Proteomes" id="UP001596620"/>
    </source>
</evidence>